<sequence>MNREKLVQYRDLKREILKLEKRLEVEKSEIKHDKVMGSNTEYPYNLLHLNIEGVVFDDENTRQLYEVLSKRYDDSSKLKLEIEI</sequence>
<keyword evidence="3" id="KW-1185">Reference proteome</keyword>
<evidence type="ECO:0000313" key="2">
    <source>
        <dbReference type="EMBL" id="RVU54853.1"/>
    </source>
</evidence>
<keyword evidence="1" id="KW-0175">Coiled coil</keyword>
<evidence type="ECO:0000313" key="3">
    <source>
        <dbReference type="Proteomes" id="UP000288812"/>
    </source>
</evidence>
<protein>
    <submittedName>
        <fullName evidence="2">Uncharacterized protein</fullName>
    </submittedName>
</protein>
<dbReference type="AlphaFoldDB" id="A0A437S747"/>
<dbReference type="OrthoDB" id="1698141at2"/>
<dbReference type="RefSeq" id="WP_127724237.1">
    <property type="nucleotide sequence ID" value="NZ_RLIH01000005.1"/>
</dbReference>
<feature type="coiled-coil region" evidence="1">
    <location>
        <begin position="2"/>
        <end position="29"/>
    </location>
</feature>
<organism evidence="2 3">
    <name type="scientific">Anaerosphaera multitolerans</name>
    <dbReference type="NCBI Taxonomy" id="2487351"/>
    <lineage>
        <taxon>Bacteria</taxon>
        <taxon>Bacillati</taxon>
        <taxon>Bacillota</taxon>
        <taxon>Tissierellia</taxon>
        <taxon>Tissierellales</taxon>
        <taxon>Peptoniphilaceae</taxon>
        <taxon>Anaerosphaera</taxon>
    </lineage>
</organism>
<name>A0A437S747_9FIRM</name>
<proteinExistence type="predicted"/>
<evidence type="ECO:0000256" key="1">
    <source>
        <dbReference type="SAM" id="Coils"/>
    </source>
</evidence>
<reference evidence="2 3" key="1">
    <citation type="submission" date="2018-11" db="EMBL/GenBank/DDBJ databases">
        <title>Genome sequencing and assembly of Anaerosphaera sp. nov., GS7-6-2.</title>
        <authorList>
            <person name="Rettenmaier R."/>
            <person name="Liebl W."/>
            <person name="Zverlov V."/>
        </authorList>
    </citation>
    <scope>NUCLEOTIDE SEQUENCE [LARGE SCALE GENOMIC DNA]</scope>
    <source>
        <strain evidence="2 3">GS7-6-2</strain>
    </source>
</reference>
<dbReference type="EMBL" id="RLIH01000005">
    <property type="protein sequence ID" value="RVU54853.1"/>
    <property type="molecule type" value="Genomic_DNA"/>
</dbReference>
<comment type="caution">
    <text evidence="2">The sequence shown here is derived from an EMBL/GenBank/DDBJ whole genome shotgun (WGS) entry which is preliminary data.</text>
</comment>
<dbReference type="Proteomes" id="UP000288812">
    <property type="component" value="Unassembled WGS sequence"/>
</dbReference>
<accession>A0A437S747</accession>
<gene>
    <name evidence="2" type="ORF">EF514_04505</name>
</gene>